<dbReference type="GO" id="GO:0043565">
    <property type="term" value="F:sequence-specific DNA binding"/>
    <property type="evidence" value="ECO:0007669"/>
    <property type="project" value="TreeGrafter"/>
</dbReference>
<organism evidence="2 3">
    <name type="scientific">Fasciolopsis buskii</name>
    <dbReference type="NCBI Taxonomy" id="27845"/>
    <lineage>
        <taxon>Eukaryota</taxon>
        <taxon>Metazoa</taxon>
        <taxon>Spiralia</taxon>
        <taxon>Lophotrochozoa</taxon>
        <taxon>Platyhelminthes</taxon>
        <taxon>Trematoda</taxon>
        <taxon>Digenea</taxon>
        <taxon>Plagiorchiida</taxon>
        <taxon>Echinostomata</taxon>
        <taxon>Echinostomatoidea</taxon>
        <taxon>Fasciolidae</taxon>
        <taxon>Fasciolopsis</taxon>
    </lineage>
</organism>
<feature type="compositionally biased region" description="Basic residues" evidence="1">
    <location>
        <begin position="424"/>
        <end position="453"/>
    </location>
</feature>
<gene>
    <name evidence="2" type="ORF">FBUS_05796</name>
</gene>
<keyword evidence="3" id="KW-1185">Reference proteome</keyword>
<protein>
    <recommendedName>
        <fullName evidence="4">snRNA-activating protein complex subunit 1</fullName>
    </recommendedName>
</protein>
<sequence length="453" mass="52325">MDEVVLSSSPIKDNAVYTFRTVFNPIRGVDEDITEFISRFAAHGSLRFTKFAEVWRREKFIEIIYGRRHQAGLYDILGCIFYRLVNLLLPESGKKQIERICALYMLYAFYGKQPVKNHVRIRVCPDSWKAFLQLSTEARDEGHLDVYYVFKRLFASGAFLFCATRQILYPGVPLFDSPQMIQPPPNDFGPTTMRKERNRRSRLRVNEEANQQVNSYWQALALPNTSRARLNEAFKPLDASLMKYAEAKRALNPDSGDVVVDTMETEWRDGSNDEDSVEAEEFLPGLNFITYPVSFSDGCLAKVLNTMKRLENLEHEASTKTEPSVEPVGSATYHRADDSQDYQVFPSMVLETVSPEDPVTDQITESCSRFIRRKRATRKRQTTKATISDPSSNDEEVSDIGERRRLLRQPETWSEELAAQSAAVRKHGHHHNRRRPAERKVLKRRRSQRHRHA</sequence>
<evidence type="ECO:0000313" key="2">
    <source>
        <dbReference type="EMBL" id="KAA0200567.1"/>
    </source>
</evidence>
<feature type="region of interest" description="Disordered" evidence="1">
    <location>
        <begin position="374"/>
        <end position="453"/>
    </location>
</feature>
<dbReference type="EMBL" id="LUCM01000411">
    <property type="protein sequence ID" value="KAA0200567.1"/>
    <property type="molecule type" value="Genomic_DNA"/>
</dbReference>
<evidence type="ECO:0000256" key="1">
    <source>
        <dbReference type="SAM" id="MobiDB-lite"/>
    </source>
</evidence>
<proteinExistence type="predicted"/>
<evidence type="ECO:0008006" key="4">
    <source>
        <dbReference type="Google" id="ProtNLM"/>
    </source>
</evidence>
<dbReference type="GO" id="GO:0042795">
    <property type="term" value="P:snRNA transcription by RNA polymerase II"/>
    <property type="evidence" value="ECO:0007669"/>
    <property type="project" value="TreeGrafter"/>
</dbReference>
<dbReference type="PANTHER" id="PTHR15131:SF3">
    <property type="entry name" value="SNRNA-ACTIVATING PROTEIN COMPLEX SUBUNIT 1"/>
    <property type="match status" value="1"/>
</dbReference>
<dbReference type="GO" id="GO:0042796">
    <property type="term" value="P:snRNA transcription by RNA polymerase III"/>
    <property type="evidence" value="ECO:0007669"/>
    <property type="project" value="TreeGrafter"/>
</dbReference>
<dbReference type="PANTHER" id="PTHR15131">
    <property type="entry name" value="SMALL NUCLEAR RNA ACTIVATING COMPLEX, POLYPEPTIDE 1"/>
    <property type="match status" value="1"/>
</dbReference>
<accession>A0A8E0VLP8</accession>
<evidence type="ECO:0000313" key="3">
    <source>
        <dbReference type="Proteomes" id="UP000728185"/>
    </source>
</evidence>
<dbReference type="Proteomes" id="UP000728185">
    <property type="component" value="Unassembled WGS sequence"/>
</dbReference>
<name>A0A8E0VLP8_9TREM</name>
<dbReference type="GO" id="GO:0019185">
    <property type="term" value="C:snRNA-activating protein complex"/>
    <property type="evidence" value="ECO:0007669"/>
    <property type="project" value="TreeGrafter"/>
</dbReference>
<dbReference type="InterPro" id="IPR019188">
    <property type="entry name" value="SNAPC1"/>
</dbReference>
<reference evidence="2" key="1">
    <citation type="submission" date="2019-05" db="EMBL/GenBank/DDBJ databases">
        <title>Annotation for the trematode Fasciolopsis buski.</title>
        <authorList>
            <person name="Choi Y.-J."/>
        </authorList>
    </citation>
    <scope>NUCLEOTIDE SEQUENCE</scope>
    <source>
        <strain evidence="2">HT</strain>
        <tissue evidence="2">Whole worm</tissue>
    </source>
</reference>
<dbReference type="OrthoDB" id="6226843at2759"/>
<dbReference type="AlphaFoldDB" id="A0A8E0VLP8"/>
<comment type="caution">
    <text evidence="2">The sequence shown here is derived from an EMBL/GenBank/DDBJ whole genome shotgun (WGS) entry which is preliminary data.</text>
</comment>
<dbReference type="Pfam" id="PF09808">
    <property type="entry name" value="SNAPC1"/>
    <property type="match status" value="1"/>
</dbReference>
<feature type="region of interest" description="Disordered" evidence="1">
    <location>
        <begin position="314"/>
        <end position="338"/>
    </location>
</feature>